<reference evidence="2 3" key="1">
    <citation type="journal article" date="2019" name="Int. J. Syst. Evol. Microbiol.">
        <title>The Global Catalogue of Microorganisms (GCM) 10K type strain sequencing project: providing services to taxonomists for standard genome sequencing and annotation.</title>
        <authorList>
            <consortium name="The Broad Institute Genomics Platform"/>
            <consortium name="The Broad Institute Genome Sequencing Center for Infectious Disease"/>
            <person name="Wu L."/>
            <person name="Ma J."/>
        </authorList>
    </citation>
    <scope>NUCLEOTIDE SEQUENCE [LARGE SCALE GENOMIC DNA]</scope>
    <source>
        <strain evidence="2 3">JCM 13249</strain>
    </source>
</reference>
<keyword evidence="3" id="KW-1185">Reference proteome</keyword>
<feature type="compositionally biased region" description="Basic and acidic residues" evidence="1">
    <location>
        <begin position="1"/>
        <end position="16"/>
    </location>
</feature>
<protein>
    <submittedName>
        <fullName evidence="2">Uncharacterized protein</fullName>
    </submittedName>
</protein>
<gene>
    <name evidence="2" type="ORF">GCM10009681_50940</name>
</gene>
<feature type="compositionally biased region" description="Low complexity" evidence="1">
    <location>
        <begin position="27"/>
        <end position="43"/>
    </location>
</feature>
<proteinExistence type="predicted"/>
<sequence>MDVKKRSGPEGLDTHRRGGIMGPSLPAGAAGAEGQEQARQSGQLNEERPPRRPRNDEIASAE</sequence>
<name>A0ABN2L362_9ACTN</name>
<evidence type="ECO:0000313" key="2">
    <source>
        <dbReference type="EMBL" id="GAA1773221.1"/>
    </source>
</evidence>
<dbReference type="EMBL" id="BAAALS010000034">
    <property type="protein sequence ID" value="GAA1773221.1"/>
    <property type="molecule type" value="Genomic_DNA"/>
</dbReference>
<organism evidence="2 3">
    <name type="scientific">Luedemannella helvata</name>
    <dbReference type="NCBI Taxonomy" id="349315"/>
    <lineage>
        <taxon>Bacteria</taxon>
        <taxon>Bacillati</taxon>
        <taxon>Actinomycetota</taxon>
        <taxon>Actinomycetes</taxon>
        <taxon>Micromonosporales</taxon>
        <taxon>Micromonosporaceae</taxon>
        <taxon>Luedemannella</taxon>
    </lineage>
</organism>
<comment type="caution">
    <text evidence="2">The sequence shown here is derived from an EMBL/GenBank/DDBJ whole genome shotgun (WGS) entry which is preliminary data.</text>
</comment>
<feature type="compositionally biased region" description="Basic and acidic residues" evidence="1">
    <location>
        <begin position="45"/>
        <end position="62"/>
    </location>
</feature>
<dbReference type="Proteomes" id="UP001500655">
    <property type="component" value="Unassembled WGS sequence"/>
</dbReference>
<feature type="region of interest" description="Disordered" evidence="1">
    <location>
        <begin position="1"/>
        <end position="62"/>
    </location>
</feature>
<evidence type="ECO:0000256" key="1">
    <source>
        <dbReference type="SAM" id="MobiDB-lite"/>
    </source>
</evidence>
<accession>A0ABN2L362</accession>
<evidence type="ECO:0000313" key="3">
    <source>
        <dbReference type="Proteomes" id="UP001500655"/>
    </source>
</evidence>